<evidence type="ECO:0000256" key="2">
    <source>
        <dbReference type="ARBA" id="ARBA00023125"/>
    </source>
</evidence>
<evidence type="ECO:0000313" key="7">
    <source>
        <dbReference type="Proteomes" id="UP001165283"/>
    </source>
</evidence>
<protein>
    <submittedName>
        <fullName evidence="6">TetR family transcriptional regulator</fullName>
    </submittedName>
</protein>
<gene>
    <name evidence="6" type="ORF">KDL28_33080</name>
</gene>
<evidence type="ECO:0000256" key="3">
    <source>
        <dbReference type="ARBA" id="ARBA00023163"/>
    </source>
</evidence>
<keyword evidence="7" id="KW-1185">Reference proteome</keyword>
<keyword evidence="1" id="KW-0805">Transcription regulation</keyword>
<dbReference type="InterPro" id="IPR009057">
    <property type="entry name" value="Homeodomain-like_sf"/>
</dbReference>
<comment type="caution">
    <text evidence="6">The sequence shown here is derived from an EMBL/GenBank/DDBJ whole genome shotgun (WGS) entry which is preliminary data.</text>
</comment>
<dbReference type="InterPro" id="IPR023772">
    <property type="entry name" value="DNA-bd_HTH_TetR-type_CS"/>
</dbReference>
<evidence type="ECO:0000256" key="4">
    <source>
        <dbReference type="PROSITE-ProRule" id="PRU00335"/>
    </source>
</evidence>
<dbReference type="PROSITE" id="PS01081">
    <property type="entry name" value="HTH_TETR_1"/>
    <property type="match status" value="1"/>
</dbReference>
<dbReference type="SUPFAM" id="SSF46689">
    <property type="entry name" value="Homeodomain-like"/>
    <property type="match status" value="1"/>
</dbReference>
<dbReference type="Gene3D" id="1.10.357.10">
    <property type="entry name" value="Tetracycline Repressor, domain 2"/>
    <property type="match status" value="1"/>
</dbReference>
<reference evidence="6" key="1">
    <citation type="submission" date="2021-04" db="EMBL/GenBank/DDBJ databases">
        <title>Pseudonocardia sp. nov., isolated from sandy soil of mangrove forest.</title>
        <authorList>
            <person name="Zan Z."/>
            <person name="Huang R."/>
            <person name="Liu W."/>
        </authorList>
    </citation>
    <scope>NUCLEOTIDE SEQUENCE</scope>
    <source>
        <strain evidence="6">S2-4</strain>
    </source>
</reference>
<accession>A0ABT1AA44</accession>
<dbReference type="InterPro" id="IPR050109">
    <property type="entry name" value="HTH-type_TetR-like_transc_reg"/>
</dbReference>
<dbReference type="EMBL" id="JAGSOV010000073">
    <property type="protein sequence ID" value="MCO1659907.1"/>
    <property type="molecule type" value="Genomic_DNA"/>
</dbReference>
<dbReference type="RefSeq" id="WP_252445019.1">
    <property type="nucleotide sequence ID" value="NZ_JAGSOV010000073.1"/>
</dbReference>
<evidence type="ECO:0000256" key="1">
    <source>
        <dbReference type="ARBA" id="ARBA00023015"/>
    </source>
</evidence>
<feature type="domain" description="HTH tetR-type" evidence="5">
    <location>
        <begin position="6"/>
        <end position="66"/>
    </location>
</feature>
<feature type="DNA-binding region" description="H-T-H motif" evidence="4">
    <location>
        <begin position="29"/>
        <end position="48"/>
    </location>
</feature>
<sequence>MPRWEQGSADRLTRAALELFEEQGFESTSVVEIADRARVTTRTFFRYFADKAEVLFAESERIRATLVQAVLDAPDVSEPLHVVTTILAEFDWTGPGMELQRQRHAVIAANPGLLERDLIKQHDIATGFIDALQRRGVEETAARLAARVGSQVFSIAYAQWVESDGAADLAKLNDAAMALLETLVRPGRAGTA</sequence>
<dbReference type="PROSITE" id="PS50977">
    <property type="entry name" value="HTH_TETR_2"/>
    <property type="match status" value="1"/>
</dbReference>
<dbReference type="PANTHER" id="PTHR30055">
    <property type="entry name" value="HTH-TYPE TRANSCRIPTIONAL REGULATOR RUTR"/>
    <property type="match status" value="1"/>
</dbReference>
<dbReference type="Pfam" id="PF00440">
    <property type="entry name" value="TetR_N"/>
    <property type="match status" value="1"/>
</dbReference>
<evidence type="ECO:0000259" key="5">
    <source>
        <dbReference type="PROSITE" id="PS50977"/>
    </source>
</evidence>
<proteinExistence type="predicted"/>
<evidence type="ECO:0000313" key="6">
    <source>
        <dbReference type="EMBL" id="MCO1659907.1"/>
    </source>
</evidence>
<name>A0ABT1AA44_9PSEU</name>
<keyword evidence="3" id="KW-0804">Transcription</keyword>
<organism evidence="6 7">
    <name type="scientific">Pseudonocardia humida</name>
    <dbReference type="NCBI Taxonomy" id="2800819"/>
    <lineage>
        <taxon>Bacteria</taxon>
        <taxon>Bacillati</taxon>
        <taxon>Actinomycetota</taxon>
        <taxon>Actinomycetes</taxon>
        <taxon>Pseudonocardiales</taxon>
        <taxon>Pseudonocardiaceae</taxon>
        <taxon>Pseudonocardia</taxon>
    </lineage>
</organism>
<dbReference type="PRINTS" id="PR00455">
    <property type="entry name" value="HTHTETR"/>
</dbReference>
<dbReference type="InterPro" id="IPR001647">
    <property type="entry name" value="HTH_TetR"/>
</dbReference>
<keyword evidence="2 4" id="KW-0238">DNA-binding</keyword>
<dbReference type="PANTHER" id="PTHR30055:SF238">
    <property type="entry name" value="MYCOFACTOCIN BIOSYNTHESIS TRANSCRIPTIONAL REGULATOR MFTR-RELATED"/>
    <property type="match status" value="1"/>
</dbReference>
<dbReference type="Proteomes" id="UP001165283">
    <property type="component" value="Unassembled WGS sequence"/>
</dbReference>